<gene>
    <name evidence="1" type="ORF">BQ8482_250067</name>
</gene>
<organism evidence="1 2">
    <name type="scientific">Mesorhizobium delmotii</name>
    <dbReference type="NCBI Taxonomy" id="1631247"/>
    <lineage>
        <taxon>Bacteria</taxon>
        <taxon>Pseudomonadati</taxon>
        <taxon>Pseudomonadota</taxon>
        <taxon>Alphaproteobacteria</taxon>
        <taxon>Hyphomicrobiales</taxon>
        <taxon>Phyllobacteriaceae</taxon>
        <taxon>Mesorhizobium</taxon>
    </lineage>
</organism>
<sequence>MAYASPIVRAMREQRLAVPTARRGDFCTGPGFILPQSAFEQPNVKPERIDSYDFDSGRGRMTRIDEHILVWSVRDRDNG</sequence>
<dbReference type="Proteomes" id="UP000245698">
    <property type="component" value="Unassembled WGS sequence"/>
</dbReference>
<evidence type="ECO:0000313" key="1">
    <source>
        <dbReference type="EMBL" id="SJM32182.1"/>
    </source>
</evidence>
<dbReference type="EMBL" id="FUIG01000032">
    <property type="protein sequence ID" value="SJM32182.1"/>
    <property type="molecule type" value="Genomic_DNA"/>
</dbReference>
<protein>
    <submittedName>
        <fullName evidence="1">Uncharacterized protein</fullName>
    </submittedName>
</protein>
<reference evidence="2" key="1">
    <citation type="submission" date="2016-12" db="EMBL/GenBank/DDBJ databases">
        <authorList>
            <person name="Brunel B."/>
        </authorList>
    </citation>
    <scope>NUCLEOTIDE SEQUENCE [LARGE SCALE GENOMIC DNA]</scope>
</reference>
<name>A0A2P9AM07_9HYPH</name>
<dbReference type="AlphaFoldDB" id="A0A2P9AM07"/>
<evidence type="ECO:0000313" key="2">
    <source>
        <dbReference type="Proteomes" id="UP000245698"/>
    </source>
</evidence>
<accession>A0A2P9AM07</accession>
<proteinExistence type="predicted"/>
<keyword evidence="2" id="KW-1185">Reference proteome</keyword>